<feature type="domain" description="Histidine kinase" evidence="5">
    <location>
        <begin position="372"/>
        <end position="585"/>
    </location>
</feature>
<dbReference type="InterPro" id="IPR036890">
    <property type="entry name" value="HATPase_C_sf"/>
</dbReference>
<dbReference type="SMART" id="SM00086">
    <property type="entry name" value="PAC"/>
    <property type="match status" value="1"/>
</dbReference>
<dbReference type="GO" id="GO:0000155">
    <property type="term" value="F:phosphorelay sensor kinase activity"/>
    <property type="evidence" value="ECO:0007669"/>
    <property type="project" value="InterPro"/>
</dbReference>
<dbReference type="EMBL" id="FNVA01000002">
    <property type="protein sequence ID" value="SEG04177.1"/>
    <property type="molecule type" value="Genomic_DNA"/>
</dbReference>
<proteinExistence type="predicted"/>
<dbReference type="Pfam" id="PF00512">
    <property type="entry name" value="HisKA"/>
    <property type="match status" value="1"/>
</dbReference>
<dbReference type="OrthoDB" id="9784397at2"/>
<evidence type="ECO:0000313" key="8">
    <source>
        <dbReference type="EMBL" id="SEG04177.1"/>
    </source>
</evidence>
<dbReference type="InterPro" id="IPR007891">
    <property type="entry name" value="CHASE3"/>
</dbReference>
<dbReference type="InterPro" id="IPR036097">
    <property type="entry name" value="HisK_dim/P_sf"/>
</dbReference>
<evidence type="ECO:0000259" key="5">
    <source>
        <dbReference type="PROSITE" id="PS50109"/>
    </source>
</evidence>
<dbReference type="SMART" id="SM00091">
    <property type="entry name" value="PAS"/>
    <property type="match status" value="1"/>
</dbReference>
<dbReference type="InterPro" id="IPR003661">
    <property type="entry name" value="HisK_dim/P_dom"/>
</dbReference>
<evidence type="ECO:0000256" key="4">
    <source>
        <dbReference type="SAM" id="Phobius"/>
    </source>
</evidence>
<evidence type="ECO:0000256" key="1">
    <source>
        <dbReference type="ARBA" id="ARBA00000085"/>
    </source>
</evidence>
<dbReference type="NCBIfam" id="TIGR00229">
    <property type="entry name" value="sensory_box"/>
    <property type="match status" value="1"/>
</dbReference>
<keyword evidence="4" id="KW-1133">Transmembrane helix</keyword>
<dbReference type="Proteomes" id="UP000236728">
    <property type="component" value="Unassembled WGS sequence"/>
</dbReference>
<dbReference type="SMART" id="SM00387">
    <property type="entry name" value="HATPase_c"/>
    <property type="match status" value="1"/>
</dbReference>
<dbReference type="CDD" id="cd00075">
    <property type="entry name" value="HATPase"/>
    <property type="match status" value="1"/>
</dbReference>
<evidence type="ECO:0000259" key="7">
    <source>
        <dbReference type="PROSITE" id="PS50113"/>
    </source>
</evidence>
<dbReference type="SMART" id="SM00388">
    <property type="entry name" value="HisKA"/>
    <property type="match status" value="1"/>
</dbReference>
<evidence type="ECO:0000259" key="6">
    <source>
        <dbReference type="PROSITE" id="PS50112"/>
    </source>
</evidence>
<dbReference type="InterPro" id="IPR000014">
    <property type="entry name" value="PAS"/>
</dbReference>
<dbReference type="CDD" id="cd00082">
    <property type="entry name" value="HisKA"/>
    <property type="match status" value="1"/>
</dbReference>
<dbReference type="Gene3D" id="3.30.450.20">
    <property type="entry name" value="PAS domain"/>
    <property type="match status" value="1"/>
</dbReference>
<dbReference type="InterPro" id="IPR005467">
    <property type="entry name" value="His_kinase_dom"/>
</dbReference>
<sequence length="596" mass="64631">MNLSKLNRILLQTLLLPVVALMVVSGVLVWQILSAKATVAQIQLADNNIATANYLSALIADQEAGIRGYQNTANEIFLQPYDFAVAPIQGSFARLHEGIAAQHGDTSQLDSLMAAHRRWVNTIAEPMIVMVRSGADTRDPGLNLRGKAYMDNVRGALASIVASQKYQRTLFVDHWQQQLRDTLIGIVVFALLTGLLIGLFARSRLHAVSGAFQDSLIKLRNNAQSTFENEQRLRAILAAIGDAVIVCDPRGSIELVNPVAQDLCGLNQESATGRNVGDVFRLLDENTHDPIPTPFEQVRDQRRLIGPSSHALLVRHDGTELHVDTSGAPIYDLNGDLAGIVLVFRNVSEQRRTQAALLASEKLAVAGRLAATIAHEIHNPLDAVVNIIYLLRQGSTPEEAAQFLEMAASELDRVTQISRAMLGMYRESRTPVAVDLEEVLSSVLLLLERRISDQQVTVNVTYAPGSVVTGFPAELRQVFTNLLTNALDVSATGSVIDVRTRPYSLRGGPAGFEVTVKDQGTGITLEDMAQLFQPFFTTKGEQGTGLGLWVSQGIVHKHGGSIHIDTNVTTEHHGTTIAVFLPFGAAVLPSEHGSGI</sequence>
<dbReference type="InterPro" id="IPR004358">
    <property type="entry name" value="Sig_transdc_His_kin-like_C"/>
</dbReference>
<dbReference type="PANTHER" id="PTHR43065:SF42">
    <property type="entry name" value="TWO-COMPONENT SENSOR PPRA"/>
    <property type="match status" value="1"/>
</dbReference>
<keyword evidence="3" id="KW-0597">Phosphoprotein</keyword>
<reference evidence="8 9" key="1">
    <citation type="submission" date="2016-10" db="EMBL/GenBank/DDBJ databases">
        <authorList>
            <person name="de Groot N.N."/>
        </authorList>
    </citation>
    <scope>NUCLEOTIDE SEQUENCE [LARGE SCALE GENOMIC DNA]</scope>
    <source>
        <strain evidence="8 9">DSM 22489</strain>
    </source>
</reference>
<name>A0A1H5WYS6_9BACT</name>
<dbReference type="CDD" id="cd00130">
    <property type="entry name" value="PAS"/>
    <property type="match status" value="1"/>
</dbReference>
<dbReference type="Gene3D" id="1.10.287.130">
    <property type="match status" value="1"/>
</dbReference>
<dbReference type="InterPro" id="IPR000700">
    <property type="entry name" value="PAS-assoc_C"/>
</dbReference>
<dbReference type="PRINTS" id="PR00344">
    <property type="entry name" value="BCTRLSENSOR"/>
</dbReference>
<dbReference type="Gene3D" id="3.30.565.10">
    <property type="entry name" value="Histidine kinase-like ATPase, C-terminal domain"/>
    <property type="match status" value="1"/>
</dbReference>
<evidence type="ECO:0000313" key="9">
    <source>
        <dbReference type="Proteomes" id="UP000236728"/>
    </source>
</evidence>
<dbReference type="SUPFAM" id="SSF47384">
    <property type="entry name" value="Homodimeric domain of signal transducing histidine kinase"/>
    <property type="match status" value="1"/>
</dbReference>
<dbReference type="PROSITE" id="PS50112">
    <property type="entry name" value="PAS"/>
    <property type="match status" value="1"/>
</dbReference>
<protein>
    <recommendedName>
        <fullName evidence="2">histidine kinase</fullName>
        <ecNumber evidence="2">2.7.13.3</ecNumber>
    </recommendedName>
</protein>
<feature type="domain" description="PAS" evidence="6">
    <location>
        <begin position="229"/>
        <end position="302"/>
    </location>
</feature>
<dbReference type="SUPFAM" id="SSF55874">
    <property type="entry name" value="ATPase domain of HSP90 chaperone/DNA topoisomerase II/histidine kinase"/>
    <property type="match status" value="1"/>
</dbReference>
<keyword evidence="9" id="KW-1185">Reference proteome</keyword>
<dbReference type="PANTHER" id="PTHR43065">
    <property type="entry name" value="SENSOR HISTIDINE KINASE"/>
    <property type="match status" value="1"/>
</dbReference>
<dbReference type="PROSITE" id="PS50109">
    <property type="entry name" value="HIS_KIN"/>
    <property type="match status" value="1"/>
</dbReference>
<dbReference type="EC" id="2.7.13.3" evidence="2"/>
<dbReference type="SUPFAM" id="SSF55785">
    <property type="entry name" value="PYP-like sensor domain (PAS domain)"/>
    <property type="match status" value="1"/>
</dbReference>
<dbReference type="InterPro" id="IPR035965">
    <property type="entry name" value="PAS-like_dom_sf"/>
</dbReference>
<evidence type="ECO:0000256" key="2">
    <source>
        <dbReference type="ARBA" id="ARBA00012438"/>
    </source>
</evidence>
<dbReference type="AlphaFoldDB" id="A0A1H5WYS6"/>
<dbReference type="InterPro" id="IPR003594">
    <property type="entry name" value="HATPase_dom"/>
</dbReference>
<dbReference type="InterPro" id="IPR001610">
    <property type="entry name" value="PAC"/>
</dbReference>
<feature type="domain" description="PAC" evidence="7">
    <location>
        <begin position="307"/>
        <end position="359"/>
    </location>
</feature>
<organism evidence="8 9">
    <name type="scientific">Bryocella elongata</name>
    <dbReference type="NCBI Taxonomy" id="863522"/>
    <lineage>
        <taxon>Bacteria</taxon>
        <taxon>Pseudomonadati</taxon>
        <taxon>Acidobacteriota</taxon>
        <taxon>Terriglobia</taxon>
        <taxon>Terriglobales</taxon>
        <taxon>Acidobacteriaceae</taxon>
        <taxon>Bryocella</taxon>
    </lineage>
</organism>
<dbReference type="PROSITE" id="PS50113">
    <property type="entry name" value="PAC"/>
    <property type="match status" value="1"/>
</dbReference>
<dbReference type="RefSeq" id="WP_103932668.1">
    <property type="nucleotide sequence ID" value="NZ_FNVA01000002.1"/>
</dbReference>
<keyword evidence="4" id="KW-0472">Membrane</keyword>
<evidence type="ECO:0000256" key="3">
    <source>
        <dbReference type="ARBA" id="ARBA00022553"/>
    </source>
</evidence>
<dbReference type="Pfam" id="PF05227">
    <property type="entry name" value="CHASE3"/>
    <property type="match status" value="1"/>
</dbReference>
<keyword evidence="4" id="KW-0812">Transmembrane</keyword>
<feature type="transmembrane region" description="Helical" evidence="4">
    <location>
        <begin position="183"/>
        <end position="201"/>
    </location>
</feature>
<gene>
    <name evidence="8" type="ORF">SAMN05421819_1787</name>
</gene>
<dbReference type="Pfam" id="PF13426">
    <property type="entry name" value="PAS_9"/>
    <property type="match status" value="1"/>
</dbReference>
<dbReference type="Pfam" id="PF02518">
    <property type="entry name" value="HATPase_c"/>
    <property type="match status" value="1"/>
</dbReference>
<comment type="catalytic activity">
    <reaction evidence="1">
        <text>ATP + protein L-histidine = ADP + protein N-phospho-L-histidine.</text>
        <dbReference type="EC" id="2.7.13.3"/>
    </reaction>
</comment>
<accession>A0A1H5WYS6</accession>